<gene>
    <name evidence="1" type="ORF">IHE45_08G031300</name>
</gene>
<accession>A0ACB7VHU4</accession>
<protein>
    <submittedName>
        <fullName evidence="1">Uncharacterized protein</fullName>
    </submittedName>
</protein>
<proteinExistence type="predicted"/>
<evidence type="ECO:0000313" key="2">
    <source>
        <dbReference type="Proteomes" id="UP000827976"/>
    </source>
</evidence>
<evidence type="ECO:0000313" key="1">
    <source>
        <dbReference type="EMBL" id="KAH7673814.1"/>
    </source>
</evidence>
<name>A0ACB7VHU4_DIOAL</name>
<sequence length="96" mass="11081">MATIYKILIFFVIVSPLMIDQCLGDYIDDGQVINLRTEITNHAEKIVIIPCIMQYYDGDYVDYCCLTRPKQQCFSTILDCQAHCERCDPKCHPPSQ</sequence>
<organism evidence="1 2">
    <name type="scientific">Dioscorea alata</name>
    <name type="common">Purple yam</name>
    <dbReference type="NCBI Taxonomy" id="55571"/>
    <lineage>
        <taxon>Eukaryota</taxon>
        <taxon>Viridiplantae</taxon>
        <taxon>Streptophyta</taxon>
        <taxon>Embryophyta</taxon>
        <taxon>Tracheophyta</taxon>
        <taxon>Spermatophyta</taxon>
        <taxon>Magnoliopsida</taxon>
        <taxon>Liliopsida</taxon>
        <taxon>Dioscoreales</taxon>
        <taxon>Dioscoreaceae</taxon>
        <taxon>Dioscorea</taxon>
    </lineage>
</organism>
<keyword evidence="2" id="KW-1185">Reference proteome</keyword>
<reference evidence="2" key="1">
    <citation type="journal article" date="2022" name="Nat. Commun.">
        <title>Chromosome evolution and the genetic basis of agronomically important traits in greater yam.</title>
        <authorList>
            <person name="Bredeson J.V."/>
            <person name="Lyons J.B."/>
            <person name="Oniyinde I.O."/>
            <person name="Okereke N.R."/>
            <person name="Kolade O."/>
            <person name="Nnabue I."/>
            <person name="Nwadili C.O."/>
            <person name="Hribova E."/>
            <person name="Parker M."/>
            <person name="Nwogha J."/>
            <person name="Shu S."/>
            <person name="Carlson J."/>
            <person name="Kariba R."/>
            <person name="Muthemba S."/>
            <person name="Knop K."/>
            <person name="Barton G.J."/>
            <person name="Sherwood A.V."/>
            <person name="Lopez-Montes A."/>
            <person name="Asiedu R."/>
            <person name="Jamnadass R."/>
            <person name="Muchugi A."/>
            <person name="Goodstein D."/>
            <person name="Egesi C.N."/>
            <person name="Featherston J."/>
            <person name="Asfaw A."/>
            <person name="Simpson G.G."/>
            <person name="Dolezel J."/>
            <person name="Hendre P.S."/>
            <person name="Van Deynze A."/>
            <person name="Kumar P.L."/>
            <person name="Obidiegwu J.E."/>
            <person name="Bhattacharjee R."/>
            <person name="Rokhsar D.S."/>
        </authorList>
    </citation>
    <scope>NUCLEOTIDE SEQUENCE [LARGE SCALE GENOMIC DNA]</scope>
    <source>
        <strain evidence="2">cv. TDa95/00328</strain>
    </source>
</reference>
<dbReference type="Proteomes" id="UP000827976">
    <property type="component" value="Chromosome 8"/>
</dbReference>
<dbReference type="EMBL" id="CM037018">
    <property type="protein sequence ID" value="KAH7673814.1"/>
    <property type="molecule type" value="Genomic_DNA"/>
</dbReference>
<comment type="caution">
    <text evidence="1">The sequence shown here is derived from an EMBL/GenBank/DDBJ whole genome shotgun (WGS) entry which is preliminary data.</text>
</comment>